<sequence length="267" mass="31772">MSPHQQWKEFADIDTLTCKQGHLLLQKLDGNPSCVLPFTYLKLVQRGYGNYDESIMNKHPEMMNTLMQNMVSNQNIMYHWHEMMQKNPRIMMDTMDHWVSQMKNNPELLKNILGPMTSDPQLREKMIDTMKNHPHMENYLKMNSKWMDSIHHQMMNPEMDQGMHQSTCSWCPDYHMYATQGNSMGYGSDRIMDMIHNMWINSEMSRDLNTIMLENPSHMAHMSEQMMEPMLNAIMDDEDLRQQMIDLMLEHQDFMNSIRHNNPETVH</sequence>
<dbReference type="AlphaFoldDB" id="I3D4F3"/>
<reference evidence="1 2" key="1">
    <citation type="journal article" date="2012" name="J. Bacteriol.">
        <title>Genome sequence of "Candidatus Nitrosopumilus salaria" BD31, an ammonia-oxidizing archaeon from the San Francisco Bay estuary.</title>
        <authorList>
            <person name="Mosier A.C."/>
            <person name="Allen E.E."/>
            <person name="Kim M."/>
            <person name="Ferriera S."/>
            <person name="Francis C.A."/>
        </authorList>
    </citation>
    <scope>NUCLEOTIDE SEQUENCE [LARGE SCALE GENOMIC DNA]</scope>
    <source>
        <strain evidence="1 2">BD31</strain>
    </source>
</reference>
<comment type="caution">
    <text evidence="1">The sequence shown here is derived from an EMBL/GenBank/DDBJ whole genome shotgun (WGS) entry which is preliminary data.</text>
</comment>
<evidence type="ECO:0000313" key="2">
    <source>
        <dbReference type="Proteomes" id="UP000003423"/>
    </source>
</evidence>
<proteinExistence type="predicted"/>
<accession>I3D4F3</accession>
<organism evidence="1 2">
    <name type="scientific">Candidatus Nitrosopumilus salarius BD31</name>
    <dbReference type="NCBI Taxonomy" id="859350"/>
    <lineage>
        <taxon>Archaea</taxon>
        <taxon>Nitrososphaerota</taxon>
        <taxon>Nitrososphaeria</taxon>
        <taxon>Nitrosopumilales</taxon>
        <taxon>Nitrosopumilaceae</taxon>
        <taxon>Nitrosopumilus</taxon>
    </lineage>
</organism>
<dbReference type="RefSeq" id="WP_008297764.1">
    <property type="nucleotide sequence ID" value="NZ_AEXL02000045.1"/>
</dbReference>
<keyword evidence="2" id="KW-1185">Reference proteome</keyword>
<dbReference type="PATRIC" id="fig|859350.6.peg.408"/>
<evidence type="ECO:0000313" key="1">
    <source>
        <dbReference type="EMBL" id="EIJ66596.1"/>
    </source>
</evidence>
<gene>
    <name evidence="1" type="ORF">BD31_I1185</name>
</gene>
<dbReference type="Proteomes" id="UP000003423">
    <property type="component" value="Unassembled WGS sequence"/>
</dbReference>
<name>I3D4F3_9ARCH</name>
<dbReference type="EMBL" id="AEXL02000045">
    <property type="protein sequence ID" value="EIJ66596.1"/>
    <property type="molecule type" value="Genomic_DNA"/>
</dbReference>
<protein>
    <submittedName>
        <fullName evidence="1">Uncharacterized protein</fullName>
    </submittedName>
</protein>